<dbReference type="RefSeq" id="WP_316027242.1">
    <property type="nucleotide sequence ID" value="NZ_JAWDIO010000002.1"/>
</dbReference>
<keyword evidence="4" id="KW-1185">Reference proteome</keyword>
<dbReference type="InterPro" id="IPR025110">
    <property type="entry name" value="AMP-bd_C"/>
</dbReference>
<protein>
    <submittedName>
        <fullName evidence="3">AMP-binding protein</fullName>
    </submittedName>
</protein>
<reference evidence="3 4" key="1">
    <citation type="submission" date="2023-10" db="EMBL/GenBank/DDBJ databases">
        <title>Glaciecola aquimarina strain GGW-M5 nov., isolated from a coastal seawater.</title>
        <authorList>
            <person name="Bayburt H."/>
            <person name="Kim J.M."/>
            <person name="Choi B.J."/>
            <person name="Jeon C.O."/>
        </authorList>
    </citation>
    <scope>NUCLEOTIDE SEQUENCE [LARGE SCALE GENOMIC DNA]</scope>
    <source>
        <strain evidence="3 4">KCTC 32108</strain>
    </source>
</reference>
<dbReference type="SUPFAM" id="SSF56801">
    <property type="entry name" value="Acetyl-CoA synthetase-like"/>
    <property type="match status" value="1"/>
</dbReference>
<evidence type="ECO:0000313" key="3">
    <source>
        <dbReference type="EMBL" id="MDU0355715.1"/>
    </source>
</evidence>
<dbReference type="InterPro" id="IPR045851">
    <property type="entry name" value="AMP-bd_C_sf"/>
</dbReference>
<evidence type="ECO:0000259" key="2">
    <source>
        <dbReference type="Pfam" id="PF13193"/>
    </source>
</evidence>
<dbReference type="InterPro" id="IPR000873">
    <property type="entry name" value="AMP-dep_synth/lig_dom"/>
</dbReference>
<dbReference type="InterPro" id="IPR042099">
    <property type="entry name" value="ANL_N_sf"/>
</dbReference>
<dbReference type="Pfam" id="PF00501">
    <property type="entry name" value="AMP-binding"/>
    <property type="match status" value="1"/>
</dbReference>
<dbReference type="PANTHER" id="PTHR43201:SF32">
    <property type="entry name" value="2-SUCCINYLBENZOATE--COA LIGASE, CHLOROPLASTIC_PEROXISOMAL"/>
    <property type="match status" value="1"/>
</dbReference>
<evidence type="ECO:0000259" key="1">
    <source>
        <dbReference type="Pfam" id="PF00501"/>
    </source>
</evidence>
<name>A0ABU3T0E4_9ALTE</name>
<organism evidence="3 4">
    <name type="scientific">Paraglaciecola aquimarina</name>
    <dbReference type="NCBI Taxonomy" id="1235557"/>
    <lineage>
        <taxon>Bacteria</taxon>
        <taxon>Pseudomonadati</taxon>
        <taxon>Pseudomonadota</taxon>
        <taxon>Gammaproteobacteria</taxon>
        <taxon>Alteromonadales</taxon>
        <taxon>Alteromonadaceae</taxon>
        <taxon>Paraglaciecola</taxon>
    </lineage>
</organism>
<proteinExistence type="predicted"/>
<dbReference type="Pfam" id="PF13193">
    <property type="entry name" value="AMP-binding_C"/>
    <property type="match status" value="1"/>
</dbReference>
<dbReference type="EMBL" id="JAWDIO010000002">
    <property type="protein sequence ID" value="MDU0355715.1"/>
    <property type="molecule type" value="Genomic_DNA"/>
</dbReference>
<comment type="caution">
    <text evidence="3">The sequence shown here is derived from an EMBL/GenBank/DDBJ whole genome shotgun (WGS) entry which is preliminary data.</text>
</comment>
<feature type="domain" description="AMP-binding enzyme C-terminal" evidence="2">
    <location>
        <begin position="343"/>
        <end position="425"/>
    </location>
</feature>
<gene>
    <name evidence="3" type="ORF">RS130_19150</name>
</gene>
<dbReference type="Gene3D" id="3.40.50.12780">
    <property type="entry name" value="N-terminal domain of ligase-like"/>
    <property type="match status" value="1"/>
</dbReference>
<accession>A0ABU3T0E4</accession>
<dbReference type="Proteomes" id="UP001247805">
    <property type="component" value="Unassembled WGS sequence"/>
</dbReference>
<feature type="domain" description="AMP-dependent synthetase/ligase" evidence="1">
    <location>
        <begin position="115"/>
        <end position="258"/>
    </location>
</feature>
<dbReference type="PANTHER" id="PTHR43201">
    <property type="entry name" value="ACYL-COA SYNTHETASE"/>
    <property type="match status" value="1"/>
</dbReference>
<evidence type="ECO:0000313" key="4">
    <source>
        <dbReference type="Proteomes" id="UP001247805"/>
    </source>
</evidence>
<sequence length="429" mass="47404">MANLLEQIQKQQKNGTLFYAEQSMSVNDLVEKALKIRQRHPQLRGKKVALTDRHLVDFLVSLIAFDGFCSAMYLCASNVTIPLVDGLQVWPLNGQDVSNSQMLPLVSNTRWYLATSGTTGEPKWFAHTLISLTAETKHSARLQKLCWALMYQACRFAGLQVVLQALLSGADLVDATGGEPLSQLALMQKNKVTAVSATPSLWRQLLMTKQLPDLALSHITLGGEIVDQTLLDQLARLFPQAKVRHIYASTEAGVGFVVSDGKAGFPLSWLHNSELPLALKISSEHHLLVKPNKQAKVPSNITTDELGFMDTQDKVQVVADRVVFLGRATGAINVGGNKVYPEKVEQVLLTIADVSQARVYAKNNPLMGQLVVADIVLFDNSELAKLDIASMRRQVTHMCKNQLQRFEIPTKITVVEHMAHNVNGKLNRQ</sequence>
<dbReference type="Gene3D" id="3.30.300.30">
    <property type="match status" value="1"/>
</dbReference>